<dbReference type="Pfam" id="PF00679">
    <property type="entry name" value="EFG_C"/>
    <property type="match status" value="1"/>
</dbReference>
<dbReference type="SUPFAM" id="SSF52540">
    <property type="entry name" value="P-loop containing nucleoside triphosphate hydrolases"/>
    <property type="match status" value="1"/>
</dbReference>
<dbReference type="RefSeq" id="WP_147663491.1">
    <property type="nucleotide sequence ID" value="NZ_CP042905.2"/>
</dbReference>
<keyword evidence="6" id="KW-0342">GTP-binding</keyword>
<dbReference type="PRINTS" id="PR00315">
    <property type="entry name" value="ELONGATNFCT"/>
</dbReference>
<dbReference type="InterPro" id="IPR027417">
    <property type="entry name" value="P-loop_NTPase"/>
</dbReference>
<evidence type="ECO:0000256" key="6">
    <source>
        <dbReference type="ARBA" id="ARBA00023134"/>
    </source>
</evidence>
<dbReference type="SUPFAM" id="SSF54211">
    <property type="entry name" value="Ribosomal protein S5 domain 2-like"/>
    <property type="match status" value="1"/>
</dbReference>
<dbReference type="InterPro" id="IPR000640">
    <property type="entry name" value="EFG_V-like"/>
</dbReference>
<sequence length="756" mass="85499">MSRRTKMTEDILKMMENPKQIRNLALIGHIDHGKTTLSDSLLAEAGLLAESLAGEARVLDYLEEEQRRGITIKSANISLYYEHSLEKSLPFLINLIDTPGHLDFSGKVTRALRMADGVIVIVDSVEEVSSQTETVVRQALDEAVRPILFINKIDRLFKELKLDMEEIKEKFSRIIQDFNKLIFMYGDELAKSNWMVSAELGSVIFGSALHRWGFVISDLKTKNHSLQYFENKYQDGTYKEISSLYPVWKSVLAAVVQFVPDPAQAQSYRTQTIWSGDIETEIGKAIQKCDPTGPLVIGMGKVQKIKNRLIGTGRIFSGTLKRGQHAWLVNDGSKTSVNQLSIFMGSRMETVIEIPAGNIAAIGGIKKISSGETIFDIKNIDEAKPFEAVKYVSEPVVTVAVEPDMLKNLAQLQEILEDIKIEDPNINVEISNDSGECLLSGMGPLHLEIVAKTIKERGIEVSVSKPTSVFRESVQKISKYHEAKSPNGLNSIQMLVMRMDPSSVEYFRGAKRHILENEYLRINDLKEKTNFSEYEAKGLWNVDRFQNIIISRLEEDTGIVYNENDEISPKSLKKPKSQKAKPSSQRQITHEMRDQIIKIIGNLCNNGTIAKEPMSELKIIIKYAQIVSDPEDSNYFEISTMINDAFINCIREAQPVLLEPIYRMLITSPEEHIGTVTSLINQFQGKINEISQDAFKSYIDAKMSVRKSILFADEIRGQTSGRVFWQNLFDRFSPVPEHDLEEIVKDIKFRKGLAFF</sequence>
<dbReference type="GO" id="GO:0005525">
    <property type="term" value="F:GTP binding"/>
    <property type="evidence" value="ECO:0007669"/>
    <property type="project" value="UniProtKB-KW"/>
</dbReference>
<evidence type="ECO:0000256" key="5">
    <source>
        <dbReference type="ARBA" id="ARBA00022917"/>
    </source>
</evidence>
<dbReference type="Gene3D" id="3.30.230.10">
    <property type="match status" value="1"/>
</dbReference>
<reference evidence="11 12" key="2">
    <citation type="journal article" date="2024" name="Int. J. Syst. Evol. Microbiol.">
        <title>Promethearchaeum syntrophicum gen. nov., sp. nov., an anaerobic, obligately syntrophic archaeon, the first isolate of the lineage 'Asgard' archaea, and proposal of the new archaeal phylum Promethearchaeota phyl. nov. and kingdom Promethearchaeati regn. nov.</title>
        <authorList>
            <person name="Imachi H."/>
            <person name="Nobu M.K."/>
            <person name="Kato S."/>
            <person name="Takaki Y."/>
            <person name="Miyazaki M."/>
            <person name="Miyata M."/>
            <person name="Ogawara M."/>
            <person name="Saito Y."/>
            <person name="Sakai S."/>
            <person name="Tahara Y.O."/>
            <person name="Takano Y."/>
            <person name="Tasumi E."/>
            <person name="Uematsu K."/>
            <person name="Yoshimura T."/>
            <person name="Itoh T."/>
            <person name="Ohkuma M."/>
            <person name="Takai K."/>
        </authorList>
    </citation>
    <scope>NUCLEOTIDE SEQUENCE [LARGE SCALE GENOMIC DNA]</scope>
    <source>
        <strain evidence="11 12">MK-D1</strain>
    </source>
</reference>
<dbReference type="GeneID" id="41330428"/>
<evidence type="ECO:0000256" key="9">
    <source>
        <dbReference type="SAM" id="MobiDB-lite"/>
    </source>
</evidence>
<dbReference type="AlphaFoldDB" id="A0A5B9DBV6"/>
<evidence type="ECO:0000256" key="7">
    <source>
        <dbReference type="ARBA" id="ARBA00024731"/>
    </source>
</evidence>
<accession>A0A5B9DBV6</accession>
<dbReference type="FunFam" id="3.30.70.870:FF:000002">
    <property type="entry name" value="Translation elongation factor 2"/>
    <property type="match status" value="1"/>
</dbReference>
<dbReference type="PROSITE" id="PS00301">
    <property type="entry name" value="G_TR_1"/>
    <property type="match status" value="1"/>
</dbReference>
<keyword evidence="5" id="KW-0648">Protein biosynthesis</keyword>
<evidence type="ECO:0000256" key="1">
    <source>
        <dbReference type="ARBA" id="ARBA00005870"/>
    </source>
</evidence>
<dbReference type="SUPFAM" id="SSF50447">
    <property type="entry name" value="Translation proteins"/>
    <property type="match status" value="1"/>
</dbReference>
<dbReference type="InterPro" id="IPR000795">
    <property type="entry name" value="T_Tr_GTP-bd_dom"/>
</dbReference>
<dbReference type="InterPro" id="IPR009000">
    <property type="entry name" value="Transl_B-barrel_sf"/>
</dbReference>
<reference evidence="11 12" key="1">
    <citation type="journal article" date="2020" name="Nature">
        <title>Isolation of an archaeon at the prokaryote-eukaryote interface.</title>
        <authorList>
            <person name="Imachi H."/>
            <person name="Nobu M.K."/>
            <person name="Nakahara N."/>
            <person name="Morono Y."/>
            <person name="Ogawara M."/>
            <person name="Takaki Y."/>
            <person name="Takano Y."/>
            <person name="Uematsu K."/>
            <person name="Ikuta T."/>
            <person name="Ito M."/>
            <person name="Matsui Y."/>
            <person name="Miyazaki M."/>
            <person name="Murata K."/>
            <person name="Saito Y."/>
            <person name="Sakai S."/>
            <person name="Song C."/>
            <person name="Tasumi E."/>
            <person name="Yamanaka Y."/>
            <person name="Yamaguchi T."/>
            <person name="Kamagata Y."/>
            <person name="Tamaki H."/>
            <person name="Takai K."/>
        </authorList>
    </citation>
    <scope>NUCLEOTIDE SEQUENCE [LARGE SCALE GENOMIC DNA]</scope>
    <source>
        <strain evidence="11 12">MK-D1</strain>
    </source>
</reference>
<feature type="coiled-coil region" evidence="8">
    <location>
        <begin position="150"/>
        <end position="177"/>
    </location>
</feature>
<dbReference type="OrthoDB" id="6290at2157"/>
<dbReference type="Pfam" id="PF00009">
    <property type="entry name" value="GTP_EFTU"/>
    <property type="match status" value="1"/>
</dbReference>
<dbReference type="KEGG" id="psyt:DSAG12_02442"/>
<dbReference type="SMART" id="SM00838">
    <property type="entry name" value="EFG_C"/>
    <property type="match status" value="1"/>
</dbReference>
<dbReference type="GO" id="GO:1990904">
    <property type="term" value="C:ribonucleoprotein complex"/>
    <property type="evidence" value="ECO:0007669"/>
    <property type="project" value="TreeGrafter"/>
</dbReference>
<dbReference type="Gene3D" id="3.30.70.870">
    <property type="entry name" value="Elongation Factor G (Translational Gtpase), domain 3"/>
    <property type="match status" value="1"/>
</dbReference>
<keyword evidence="3" id="KW-0547">Nucleotide-binding</keyword>
<keyword evidence="12" id="KW-1185">Reference proteome</keyword>
<dbReference type="Pfam" id="PF03144">
    <property type="entry name" value="GTP_EFTU_D2"/>
    <property type="match status" value="1"/>
</dbReference>
<gene>
    <name evidence="11" type="ORF">DSAG12_02442</name>
</gene>
<proteinExistence type="inferred from homology"/>
<dbReference type="Proteomes" id="UP000321408">
    <property type="component" value="Chromosome"/>
</dbReference>
<evidence type="ECO:0000256" key="3">
    <source>
        <dbReference type="ARBA" id="ARBA00022741"/>
    </source>
</evidence>
<dbReference type="PANTHER" id="PTHR42908:SF3">
    <property type="entry name" value="ELONGATION FACTOR-LIKE GTPASE 1"/>
    <property type="match status" value="1"/>
</dbReference>
<dbReference type="NCBIfam" id="TIGR00231">
    <property type="entry name" value="small_GTP"/>
    <property type="match status" value="1"/>
</dbReference>
<dbReference type="SUPFAM" id="SSF54980">
    <property type="entry name" value="EF-G C-terminal domain-like"/>
    <property type="match status" value="2"/>
</dbReference>
<dbReference type="InterPro" id="IPR014721">
    <property type="entry name" value="Ribsml_uS5_D2-typ_fold_subgr"/>
</dbReference>
<dbReference type="InterPro" id="IPR041095">
    <property type="entry name" value="EFG_II"/>
</dbReference>
<comment type="function">
    <text evidence="7">Catalyzes the GTP-dependent ribosomal translocation step during translation elongation. During this step, the ribosome changes from the pre-translocational (PRE) to the post-translocational (POST) state as the newly formed A-site-bound peptidyl-tRNA and P-site-bound deacylated tRNA move to the P and E sites, respectively. Catalyzes the coordinated movement of the two tRNA molecules, the mRNA and conformational changes in the ribosome.</text>
</comment>
<name>A0A5B9DBV6_9ARCH</name>
<dbReference type="Gene3D" id="3.30.70.240">
    <property type="match status" value="1"/>
</dbReference>
<feature type="region of interest" description="Disordered" evidence="9">
    <location>
        <begin position="566"/>
        <end position="589"/>
    </location>
</feature>
<dbReference type="GO" id="GO:0003746">
    <property type="term" value="F:translation elongation factor activity"/>
    <property type="evidence" value="ECO:0007669"/>
    <property type="project" value="UniProtKB-KW"/>
</dbReference>
<evidence type="ECO:0000256" key="4">
    <source>
        <dbReference type="ARBA" id="ARBA00022768"/>
    </source>
</evidence>
<keyword evidence="8" id="KW-0175">Coiled coil</keyword>
<comment type="similarity">
    <text evidence="1">Belongs to the TRAFAC class translation factor GTPase superfamily. Classic translation factor GTPase family. EF-G/EF-2 subfamily.</text>
</comment>
<dbReference type="InterPro" id="IPR020568">
    <property type="entry name" value="Ribosomal_Su5_D2-typ_SF"/>
</dbReference>
<dbReference type="InterPro" id="IPR031157">
    <property type="entry name" value="G_TR_CS"/>
</dbReference>
<protein>
    <recommendedName>
        <fullName evidence="2">Elongation factor 2</fullName>
    </recommendedName>
</protein>
<evidence type="ECO:0000313" key="11">
    <source>
        <dbReference type="EMBL" id="QEE16612.1"/>
    </source>
</evidence>
<dbReference type="GO" id="GO:0005829">
    <property type="term" value="C:cytosol"/>
    <property type="evidence" value="ECO:0007669"/>
    <property type="project" value="TreeGrafter"/>
</dbReference>
<dbReference type="Gene3D" id="3.40.50.300">
    <property type="entry name" value="P-loop containing nucleotide triphosphate hydrolases"/>
    <property type="match status" value="1"/>
</dbReference>
<dbReference type="Pfam" id="PF14492">
    <property type="entry name" value="EFG_III"/>
    <property type="match status" value="1"/>
</dbReference>
<evidence type="ECO:0000259" key="10">
    <source>
        <dbReference type="PROSITE" id="PS51722"/>
    </source>
</evidence>
<evidence type="ECO:0000256" key="2">
    <source>
        <dbReference type="ARBA" id="ARBA00017891"/>
    </source>
</evidence>
<organism evidence="11 12">
    <name type="scientific">Promethearchaeum syntrophicum</name>
    <dbReference type="NCBI Taxonomy" id="2594042"/>
    <lineage>
        <taxon>Archaea</taxon>
        <taxon>Promethearchaeati</taxon>
        <taxon>Promethearchaeota</taxon>
        <taxon>Promethearchaeia</taxon>
        <taxon>Promethearchaeales</taxon>
        <taxon>Promethearchaeaceae</taxon>
        <taxon>Promethearchaeum</taxon>
    </lineage>
</organism>
<evidence type="ECO:0000313" key="12">
    <source>
        <dbReference type="Proteomes" id="UP000321408"/>
    </source>
</evidence>
<keyword evidence="4" id="KW-0251">Elongation factor</keyword>
<dbReference type="InterPro" id="IPR005225">
    <property type="entry name" value="Small_GTP-bd"/>
</dbReference>
<dbReference type="CDD" id="cd01514">
    <property type="entry name" value="Elongation_Factor_C"/>
    <property type="match status" value="1"/>
</dbReference>
<dbReference type="EMBL" id="CP042905">
    <property type="protein sequence ID" value="QEE16612.1"/>
    <property type="molecule type" value="Genomic_DNA"/>
</dbReference>
<dbReference type="GO" id="GO:0003924">
    <property type="term" value="F:GTPase activity"/>
    <property type="evidence" value="ECO:0007669"/>
    <property type="project" value="InterPro"/>
</dbReference>
<evidence type="ECO:0000256" key="8">
    <source>
        <dbReference type="SAM" id="Coils"/>
    </source>
</evidence>
<dbReference type="PANTHER" id="PTHR42908">
    <property type="entry name" value="TRANSLATION ELONGATION FACTOR-RELATED"/>
    <property type="match status" value="1"/>
</dbReference>
<feature type="domain" description="Tr-type G" evidence="10">
    <location>
        <begin position="19"/>
        <end position="263"/>
    </location>
</feature>
<dbReference type="PROSITE" id="PS51722">
    <property type="entry name" value="G_TR_2"/>
    <property type="match status" value="1"/>
</dbReference>
<dbReference type="InterPro" id="IPR004161">
    <property type="entry name" value="EFTu-like_2"/>
</dbReference>
<dbReference type="InterPro" id="IPR035647">
    <property type="entry name" value="EFG_III/V"/>
</dbReference>
<dbReference type="Gene3D" id="2.40.30.10">
    <property type="entry name" value="Translation factors"/>
    <property type="match status" value="1"/>
</dbReference>